<evidence type="ECO:0000313" key="8">
    <source>
        <dbReference type="EMBL" id="KIW60997.1"/>
    </source>
</evidence>
<dbReference type="GO" id="GO:0000981">
    <property type="term" value="F:DNA-binding transcription factor activity, RNA polymerase II-specific"/>
    <property type="evidence" value="ECO:0007669"/>
    <property type="project" value="InterPro"/>
</dbReference>
<evidence type="ECO:0000256" key="5">
    <source>
        <dbReference type="ARBA" id="ARBA00023163"/>
    </source>
</evidence>
<dbReference type="CDD" id="cd00067">
    <property type="entry name" value="GAL4"/>
    <property type="match status" value="1"/>
</dbReference>
<keyword evidence="3" id="KW-0805">Transcription regulation</keyword>
<comment type="subcellular location">
    <subcellularLocation>
        <location evidence="1">Nucleus</location>
    </subcellularLocation>
</comment>
<reference evidence="8 9" key="1">
    <citation type="submission" date="2015-01" db="EMBL/GenBank/DDBJ databases">
        <title>The Genome Sequence of Exophiala xenobiotica CBS118157.</title>
        <authorList>
            <consortium name="The Broad Institute Genomics Platform"/>
            <person name="Cuomo C."/>
            <person name="de Hoog S."/>
            <person name="Gorbushina A."/>
            <person name="Stielow B."/>
            <person name="Teixiera M."/>
            <person name="Abouelleil A."/>
            <person name="Chapman S.B."/>
            <person name="Priest M."/>
            <person name="Young S.K."/>
            <person name="Wortman J."/>
            <person name="Nusbaum C."/>
            <person name="Birren B."/>
        </authorList>
    </citation>
    <scope>NUCLEOTIDE SEQUENCE [LARGE SCALE GENOMIC DNA]</scope>
    <source>
        <strain evidence="8 9">CBS 118157</strain>
    </source>
</reference>
<dbReference type="GeneID" id="25323077"/>
<proteinExistence type="predicted"/>
<dbReference type="PROSITE" id="PS50048">
    <property type="entry name" value="ZN2_CY6_FUNGAL_2"/>
    <property type="match status" value="1"/>
</dbReference>
<dbReference type="Proteomes" id="UP000054342">
    <property type="component" value="Unassembled WGS sequence"/>
</dbReference>
<dbReference type="SMART" id="SM00066">
    <property type="entry name" value="GAL4"/>
    <property type="match status" value="1"/>
</dbReference>
<keyword evidence="4" id="KW-0238">DNA-binding</keyword>
<dbReference type="RefSeq" id="XP_013321582.1">
    <property type="nucleotide sequence ID" value="XM_013466128.1"/>
</dbReference>
<evidence type="ECO:0000256" key="3">
    <source>
        <dbReference type="ARBA" id="ARBA00023015"/>
    </source>
</evidence>
<dbReference type="OrthoDB" id="4151048at2759"/>
<dbReference type="InterPro" id="IPR050987">
    <property type="entry name" value="AtrR-like"/>
</dbReference>
<dbReference type="InterPro" id="IPR001138">
    <property type="entry name" value="Zn2Cys6_DnaBD"/>
</dbReference>
<sequence length="328" mass="36402">MPSFEYLTDNLEYSPLEGNLVSHNEMPPSRTGGFSDNGGVSRRRTSHACDRCRVKKAKCDGRSRCTKCVEADSKCTYEMRRGRETRGQALRMLEIMDEALQRLYWACRAKQCLPELLQNRSNGRINTKDIVEGLGLDSSGFSDAAFSSNARPPPSVTASPSVSFTDLQQLSQGETTTSFVNAEETLQPLQDFDFDISGGDFEQFQSASTVTPPQSATPSTGMFEGQEASTYLTNSPSFQHQQNCQLHLLCRMNRLQRRAVSFHNFNTDESTRLRHTSLINQVCCEPSEIETAGLIGNAPGPFDFTSTGVDSSMCYDYAFPMPSLTVPR</sequence>
<keyword evidence="2" id="KW-0479">Metal-binding</keyword>
<evidence type="ECO:0000313" key="9">
    <source>
        <dbReference type="Proteomes" id="UP000054342"/>
    </source>
</evidence>
<evidence type="ECO:0000256" key="1">
    <source>
        <dbReference type="ARBA" id="ARBA00004123"/>
    </source>
</evidence>
<name>A0A0D2DFF3_9EURO</name>
<organism evidence="8 9">
    <name type="scientific">Exophiala xenobiotica</name>
    <dbReference type="NCBI Taxonomy" id="348802"/>
    <lineage>
        <taxon>Eukaryota</taxon>
        <taxon>Fungi</taxon>
        <taxon>Dikarya</taxon>
        <taxon>Ascomycota</taxon>
        <taxon>Pezizomycotina</taxon>
        <taxon>Eurotiomycetes</taxon>
        <taxon>Chaetothyriomycetidae</taxon>
        <taxon>Chaetothyriales</taxon>
        <taxon>Herpotrichiellaceae</taxon>
        <taxon>Exophiala</taxon>
    </lineage>
</organism>
<accession>A0A0D2DFF3</accession>
<evidence type="ECO:0000259" key="7">
    <source>
        <dbReference type="PROSITE" id="PS50048"/>
    </source>
</evidence>
<evidence type="ECO:0000256" key="4">
    <source>
        <dbReference type="ARBA" id="ARBA00023125"/>
    </source>
</evidence>
<dbReference type="GO" id="GO:0005634">
    <property type="term" value="C:nucleus"/>
    <property type="evidence" value="ECO:0007669"/>
    <property type="project" value="UniProtKB-SubCell"/>
</dbReference>
<dbReference type="HOGENOM" id="CLU_073362_0_0_1"/>
<dbReference type="SUPFAM" id="SSF57701">
    <property type="entry name" value="Zn2/Cys6 DNA-binding domain"/>
    <property type="match status" value="1"/>
</dbReference>
<dbReference type="PANTHER" id="PTHR46910:SF3">
    <property type="entry name" value="HALOTOLERANCE PROTEIN 9-RELATED"/>
    <property type="match status" value="1"/>
</dbReference>
<evidence type="ECO:0000256" key="6">
    <source>
        <dbReference type="ARBA" id="ARBA00023242"/>
    </source>
</evidence>
<dbReference type="EMBL" id="KN847317">
    <property type="protein sequence ID" value="KIW60997.1"/>
    <property type="molecule type" value="Genomic_DNA"/>
</dbReference>
<dbReference type="GO" id="GO:0008270">
    <property type="term" value="F:zinc ion binding"/>
    <property type="evidence" value="ECO:0007669"/>
    <property type="project" value="InterPro"/>
</dbReference>
<dbReference type="InterPro" id="IPR036864">
    <property type="entry name" value="Zn2-C6_fun-type_DNA-bd_sf"/>
</dbReference>
<evidence type="ECO:0000256" key="2">
    <source>
        <dbReference type="ARBA" id="ARBA00022723"/>
    </source>
</evidence>
<dbReference type="STRING" id="348802.A0A0D2DFF3"/>
<keyword evidence="9" id="KW-1185">Reference proteome</keyword>
<keyword evidence="6" id="KW-0539">Nucleus</keyword>
<dbReference type="PROSITE" id="PS00463">
    <property type="entry name" value="ZN2_CY6_FUNGAL_1"/>
    <property type="match status" value="1"/>
</dbReference>
<protein>
    <recommendedName>
        <fullName evidence="7">Zn(2)-C6 fungal-type domain-containing protein</fullName>
    </recommendedName>
</protein>
<dbReference type="Gene3D" id="4.10.240.10">
    <property type="entry name" value="Zn(2)-C6 fungal-type DNA-binding domain"/>
    <property type="match status" value="1"/>
</dbReference>
<dbReference type="PANTHER" id="PTHR46910">
    <property type="entry name" value="TRANSCRIPTION FACTOR PDR1"/>
    <property type="match status" value="1"/>
</dbReference>
<dbReference type="GO" id="GO:0003677">
    <property type="term" value="F:DNA binding"/>
    <property type="evidence" value="ECO:0007669"/>
    <property type="project" value="UniProtKB-KW"/>
</dbReference>
<keyword evidence="5" id="KW-0804">Transcription</keyword>
<dbReference type="AlphaFoldDB" id="A0A0D2DFF3"/>
<feature type="domain" description="Zn(2)-C6 fungal-type" evidence="7">
    <location>
        <begin position="48"/>
        <end position="77"/>
    </location>
</feature>
<dbReference type="Pfam" id="PF00172">
    <property type="entry name" value="Zn_clus"/>
    <property type="match status" value="1"/>
</dbReference>
<gene>
    <name evidence="8" type="ORF">PV05_01169</name>
</gene>